<protein>
    <submittedName>
        <fullName evidence="3">Aldo/keto reductase</fullName>
    </submittedName>
</protein>
<dbReference type="Pfam" id="PF00248">
    <property type="entry name" value="Aldo_ket_red"/>
    <property type="match status" value="1"/>
</dbReference>
<evidence type="ECO:0000259" key="2">
    <source>
        <dbReference type="Pfam" id="PF00248"/>
    </source>
</evidence>
<evidence type="ECO:0000256" key="1">
    <source>
        <dbReference type="ARBA" id="ARBA00023002"/>
    </source>
</evidence>
<dbReference type="PRINTS" id="PR00069">
    <property type="entry name" value="ALDKETRDTASE"/>
</dbReference>
<dbReference type="PANTHER" id="PTHR43364">
    <property type="entry name" value="NADH-SPECIFIC METHYLGLYOXAL REDUCTASE-RELATED"/>
    <property type="match status" value="1"/>
</dbReference>
<accession>A0A2W2ECQ7</accession>
<dbReference type="InterPro" id="IPR036812">
    <property type="entry name" value="NAD(P)_OxRdtase_dom_sf"/>
</dbReference>
<sequence length="321" mass="34049">MKARRLGTTDIEISPIGLGCMQFSGTRNVARLMIRPIEEETATAVVRAALDGGITWFDTAEMYGAGNSEEVLAAALKECGVAPGQVAVATKWAPLGRTAASITRTIGDRLAHLGGYPVDLHQIHMPTGSLSGLPAQLRAMAALARAGRIRAVGVSNFSARQMVLAHRVLAAEGVALAANQVRISLLRRDIERDGVLETARRLGVTLIAYSPLDGGLLTGRYHDDPELTRNAPVMRRFFGRRDLSTRGLARTAPLIDAMRRIAAGHGVTVGQVALNWVITRYGDTVVAIPGASKPRQAAEAAGAMGFTLTAAEAGELDELSR</sequence>
<dbReference type="Gene3D" id="3.20.20.100">
    <property type="entry name" value="NADP-dependent oxidoreductase domain"/>
    <property type="match status" value="1"/>
</dbReference>
<keyword evidence="4" id="KW-1185">Reference proteome</keyword>
<dbReference type="InterPro" id="IPR023210">
    <property type="entry name" value="NADP_OxRdtase_dom"/>
</dbReference>
<reference evidence="3 4" key="1">
    <citation type="submission" date="2018-01" db="EMBL/GenBank/DDBJ databases">
        <title>Draft genome sequence of Nonomuraea sp. KC333.</title>
        <authorList>
            <person name="Sahin N."/>
            <person name="Saygin H."/>
            <person name="Ay H."/>
        </authorList>
    </citation>
    <scope>NUCLEOTIDE SEQUENCE [LARGE SCALE GENOMIC DNA]</scope>
    <source>
        <strain evidence="3 4">KC333</strain>
    </source>
</reference>
<dbReference type="AlphaFoldDB" id="A0A2W2ECQ7"/>
<dbReference type="SUPFAM" id="SSF51430">
    <property type="entry name" value="NAD(P)-linked oxidoreductase"/>
    <property type="match status" value="1"/>
</dbReference>
<dbReference type="EMBL" id="POUD01000011">
    <property type="protein sequence ID" value="PZG22116.1"/>
    <property type="molecule type" value="Genomic_DNA"/>
</dbReference>
<dbReference type="InterPro" id="IPR050523">
    <property type="entry name" value="AKR_Detox_Biosynth"/>
</dbReference>
<evidence type="ECO:0000313" key="3">
    <source>
        <dbReference type="EMBL" id="PZG22116.1"/>
    </source>
</evidence>
<dbReference type="PROSITE" id="PS00062">
    <property type="entry name" value="ALDOKETO_REDUCTASE_2"/>
    <property type="match status" value="1"/>
</dbReference>
<dbReference type="InterPro" id="IPR018170">
    <property type="entry name" value="Aldo/ket_reductase_CS"/>
</dbReference>
<dbReference type="Proteomes" id="UP000249304">
    <property type="component" value="Unassembled WGS sequence"/>
</dbReference>
<keyword evidence="1" id="KW-0560">Oxidoreductase</keyword>
<dbReference type="InterPro" id="IPR020471">
    <property type="entry name" value="AKR"/>
</dbReference>
<dbReference type="OrthoDB" id="9768793at2"/>
<organism evidence="3 4">
    <name type="scientific">Nonomuraea aridisoli</name>
    <dbReference type="NCBI Taxonomy" id="2070368"/>
    <lineage>
        <taxon>Bacteria</taxon>
        <taxon>Bacillati</taxon>
        <taxon>Actinomycetota</taxon>
        <taxon>Actinomycetes</taxon>
        <taxon>Streptosporangiales</taxon>
        <taxon>Streptosporangiaceae</taxon>
        <taxon>Nonomuraea</taxon>
    </lineage>
</organism>
<feature type="domain" description="NADP-dependent oxidoreductase" evidence="2">
    <location>
        <begin position="15"/>
        <end position="320"/>
    </location>
</feature>
<proteinExistence type="predicted"/>
<gene>
    <name evidence="3" type="ORF">C1J01_04950</name>
</gene>
<name>A0A2W2ECQ7_9ACTN</name>
<comment type="caution">
    <text evidence="3">The sequence shown here is derived from an EMBL/GenBank/DDBJ whole genome shotgun (WGS) entry which is preliminary data.</text>
</comment>
<dbReference type="PANTHER" id="PTHR43364:SF4">
    <property type="entry name" value="NAD(P)-LINKED OXIDOREDUCTASE SUPERFAMILY PROTEIN"/>
    <property type="match status" value="1"/>
</dbReference>
<dbReference type="RefSeq" id="WP_111176473.1">
    <property type="nucleotide sequence ID" value="NZ_POUD01000011.1"/>
</dbReference>
<evidence type="ECO:0000313" key="4">
    <source>
        <dbReference type="Proteomes" id="UP000249304"/>
    </source>
</evidence>
<dbReference type="GO" id="GO:0016491">
    <property type="term" value="F:oxidoreductase activity"/>
    <property type="evidence" value="ECO:0007669"/>
    <property type="project" value="UniProtKB-KW"/>
</dbReference>